<keyword evidence="7" id="KW-1003">Cell membrane</keyword>
<comment type="catalytic activity">
    <reaction evidence="11">
        <text>[phosphate](n) + H2O = [phosphate](n-1) + phosphate + H(+)</text>
        <dbReference type="Rhea" id="RHEA:21528"/>
        <dbReference type="Rhea" id="RHEA-COMP:9859"/>
        <dbReference type="Rhea" id="RHEA-COMP:14279"/>
        <dbReference type="ChEBI" id="CHEBI:15377"/>
        <dbReference type="ChEBI" id="CHEBI:15378"/>
        <dbReference type="ChEBI" id="CHEBI:16838"/>
        <dbReference type="ChEBI" id="CHEBI:43474"/>
        <dbReference type="EC" id="3.6.1.11"/>
    </reaction>
</comment>
<dbReference type="NCBIfam" id="TIGR03706">
    <property type="entry name" value="exo_poly_only"/>
    <property type="match status" value="1"/>
</dbReference>
<evidence type="ECO:0000256" key="2">
    <source>
        <dbReference type="ARBA" id="ARBA00004202"/>
    </source>
</evidence>
<dbReference type="Pfam" id="PF21447">
    <property type="entry name" value="Ppx-GppA_III"/>
    <property type="match status" value="1"/>
</dbReference>
<dbReference type="InterPro" id="IPR048950">
    <property type="entry name" value="Ppx_GppA_C"/>
</dbReference>
<name>A0A1C4FJD9_9ENTR</name>
<reference evidence="15" key="1">
    <citation type="submission" date="2016-08" db="EMBL/GenBank/DDBJ databases">
        <authorList>
            <person name="Varghese N."/>
            <person name="Submissions Spin"/>
        </authorList>
    </citation>
    <scope>NUCLEOTIDE SEQUENCE [LARGE SCALE GENOMIC DNA]</scope>
    <source>
        <strain evidence="15">REICA_142</strain>
    </source>
</reference>
<dbReference type="Gene3D" id="3.30.420.150">
    <property type="entry name" value="Exopolyphosphatase. Domain 2"/>
    <property type="match status" value="1"/>
</dbReference>
<keyword evidence="15" id="KW-1185">Reference proteome</keyword>
<evidence type="ECO:0000313" key="15">
    <source>
        <dbReference type="Proteomes" id="UP000198515"/>
    </source>
</evidence>
<comment type="subunit">
    <text evidence="4">Homodimer.</text>
</comment>
<dbReference type="InterPro" id="IPR022371">
    <property type="entry name" value="Exopolyphosphatase"/>
</dbReference>
<dbReference type="Gene3D" id="3.30.420.40">
    <property type="match status" value="1"/>
</dbReference>
<accession>A0A1C4FJD9</accession>
<dbReference type="FunFam" id="1.10.3210.10:FF:000006">
    <property type="entry name" value="Exopolyphosphatase"/>
    <property type="match status" value="1"/>
</dbReference>
<comment type="subcellular location">
    <subcellularLocation>
        <location evidence="2">Cell membrane</location>
        <topology evidence="2">Peripheral membrane protein</topology>
    </subcellularLocation>
</comment>
<dbReference type="InterPro" id="IPR050273">
    <property type="entry name" value="GppA/Ppx_hydrolase"/>
</dbReference>
<dbReference type="AlphaFoldDB" id="A0A1C4FJD9"/>
<dbReference type="InterPro" id="IPR043129">
    <property type="entry name" value="ATPase_NBD"/>
</dbReference>
<evidence type="ECO:0000259" key="12">
    <source>
        <dbReference type="Pfam" id="PF02541"/>
    </source>
</evidence>
<evidence type="ECO:0000313" key="14">
    <source>
        <dbReference type="EMBL" id="SCC55763.1"/>
    </source>
</evidence>
<evidence type="ECO:0000256" key="7">
    <source>
        <dbReference type="ARBA" id="ARBA00022475"/>
    </source>
</evidence>
<protein>
    <recommendedName>
        <fullName evidence="6">Exopolyphosphatase</fullName>
        <ecNumber evidence="5">3.6.1.11</ecNumber>
    </recommendedName>
</protein>
<dbReference type="EC" id="3.6.1.11" evidence="5"/>
<evidence type="ECO:0000259" key="13">
    <source>
        <dbReference type="Pfam" id="PF21447"/>
    </source>
</evidence>
<evidence type="ECO:0000256" key="11">
    <source>
        <dbReference type="ARBA" id="ARBA00047607"/>
    </source>
</evidence>
<dbReference type="PANTHER" id="PTHR30005:SF14">
    <property type="entry name" value="EXOPOLYPHOSPHATASE"/>
    <property type="match status" value="1"/>
</dbReference>
<evidence type="ECO:0000256" key="9">
    <source>
        <dbReference type="ARBA" id="ARBA00022842"/>
    </source>
</evidence>
<dbReference type="Gene3D" id="3.30.70.2260">
    <property type="match status" value="1"/>
</dbReference>
<dbReference type="GO" id="GO:0005886">
    <property type="term" value="C:plasma membrane"/>
    <property type="evidence" value="ECO:0007669"/>
    <property type="project" value="UniProtKB-SubCell"/>
</dbReference>
<dbReference type="NCBIfam" id="NF008108">
    <property type="entry name" value="PRK10854.1"/>
    <property type="match status" value="1"/>
</dbReference>
<proteinExistence type="inferred from homology"/>
<dbReference type="FunFam" id="3.30.420.150:FF:000001">
    <property type="entry name" value="Guanosine-5'-triphosphate,3'-diphosphate pyrophosphatase"/>
    <property type="match status" value="1"/>
</dbReference>
<dbReference type="Pfam" id="PF02541">
    <property type="entry name" value="Ppx-GppA"/>
    <property type="match status" value="1"/>
</dbReference>
<dbReference type="Gene3D" id="1.10.3210.10">
    <property type="entry name" value="Hypothetical protein af1432"/>
    <property type="match status" value="1"/>
</dbReference>
<dbReference type="EMBL" id="FMBC01000037">
    <property type="protein sequence ID" value="SCC55763.1"/>
    <property type="molecule type" value="Genomic_DNA"/>
</dbReference>
<dbReference type="SUPFAM" id="SSF109604">
    <property type="entry name" value="HD-domain/PDEase-like"/>
    <property type="match status" value="1"/>
</dbReference>
<dbReference type="InterPro" id="IPR003695">
    <property type="entry name" value="Ppx_GppA_N"/>
</dbReference>
<keyword evidence="10" id="KW-0472">Membrane</keyword>
<dbReference type="PIRSF" id="PIRSF001267">
    <property type="entry name" value="Pyrophosphatase_GppA_Ppx"/>
    <property type="match status" value="1"/>
</dbReference>
<dbReference type="OrthoDB" id="9793035at2"/>
<evidence type="ECO:0000256" key="3">
    <source>
        <dbReference type="ARBA" id="ARBA00007125"/>
    </source>
</evidence>
<organism evidence="14 15">
    <name type="scientific">Kosakonia oryziphila</name>
    <dbReference type="NCBI Taxonomy" id="1005667"/>
    <lineage>
        <taxon>Bacteria</taxon>
        <taxon>Pseudomonadati</taxon>
        <taxon>Pseudomonadota</taxon>
        <taxon>Gammaproteobacteria</taxon>
        <taxon>Enterobacterales</taxon>
        <taxon>Enterobacteriaceae</taxon>
        <taxon>Kosakonia</taxon>
    </lineage>
</organism>
<evidence type="ECO:0000256" key="1">
    <source>
        <dbReference type="ARBA" id="ARBA00001946"/>
    </source>
</evidence>
<dbReference type="CDD" id="cd24116">
    <property type="entry name" value="ASKHA_NBD_EcPPX-like"/>
    <property type="match status" value="1"/>
</dbReference>
<feature type="domain" description="Ppx/GppA phosphatase C-terminal" evidence="13">
    <location>
        <begin position="314"/>
        <end position="490"/>
    </location>
</feature>
<dbReference type="Proteomes" id="UP000198515">
    <property type="component" value="Unassembled WGS sequence"/>
</dbReference>
<dbReference type="GO" id="GO:0006798">
    <property type="term" value="P:polyphosphate catabolic process"/>
    <property type="evidence" value="ECO:0007669"/>
    <property type="project" value="TreeGrafter"/>
</dbReference>
<evidence type="ECO:0000256" key="8">
    <source>
        <dbReference type="ARBA" id="ARBA00022801"/>
    </source>
</evidence>
<comment type="cofactor">
    <cofactor evidence="1">
        <name>Mg(2+)</name>
        <dbReference type="ChEBI" id="CHEBI:18420"/>
    </cofactor>
</comment>
<dbReference type="FunFam" id="3.30.420.40:FF:000023">
    <property type="entry name" value="Guanosine-5'-triphosphate,3'-diphosphate pyrophosphatase"/>
    <property type="match status" value="1"/>
</dbReference>
<evidence type="ECO:0000256" key="6">
    <source>
        <dbReference type="ARBA" id="ARBA00020416"/>
    </source>
</evidence>
<dbReference type="GO" id="GO:0004309">
    <property type="term" value="F:exopolyphosphatase activity"/>
    <property type="evidence" value="ECO:0007669"/>
    <property type="project" value="UniProtKB-EC"/>
</dbReference>
<dbReference type="SUPFAM" id="SSF53067">
    <property type="entry name" value="Actin-like ATPase domain"/>
    <property type="match status" value="2"/>
</dbReference>
<evidence type="ECO:0000256" key="4">
    <source>
        <dbReference type="ARBA" id="ARBA00011738"/>
    </source>
</evidence>
<dbReference type="FunFam" id="3.30.70.2260:FF:000001">
    <property type="entry name" value="Exopolyphosphatase"/>
    <property type="match status" value="1"/>
</dbReference>
<evidence type="ECO:0000256" key="10">
    <source>
        <dbReference type="ARBA" id="ARBA00023136"/>
    </source>
</evidence>
<keyword evidence="9" id="KW-0460">Magnesium</keyword>
<gene>
    <name evidence="14" type="ORF">GA0061070_103716</name>
</gene>
<keyword evidence="8" id="KW-0378">Hydrolase</keyword>
<dbReference type="PANTHER" id="PTHR30005">
    <property type="entry name" value="EXOPOLYPHOSPHATASE"/>
    <property type="match status" value="1"/>
</dbReference>
<dbReference type="InterPro" id="IPR030673">
    <property type="entry name" value="PyroPPase_GppA_Ppx"/>
</dbReference>
<sequence length="513" mass="58188">MPIQEKMPRPEEFAAVDLGSNSFHMVIARVVDGAMQIIGRLKQRVHLADGLDSNNMLSEEAMERGLACLSLFAERLQGFDPSSVRIVGTHTLRQALNAPEFLKRAEKVIPYPIEIIAGNEEARLIFMGVEHTQPDKGRKLVIDIGGGSTELVIGEDFEPKLVESRRMGCVSFAQMYFPGGTINGENFRRARISATQKLESLAWQFRIQSWNVALGASGSIKAVHEVLIASGEKDGFITPERLEKLVDEVLKYKNFSELSLPGLSEERKAVFVPGLSILCGVFDALAIRELRLSDGALREGVLYEMEGRFRHQDIRSRTAQSLASQYNIDREQARRVLETTTQMYEQWQAQNPKLDNPQLAALLKWAAMLHEVGLNINHSGLHRHSAYILQNSNLPGFNQEQQLMMATLVRCHRKAIKLDELPRFTLFKKKQFLPLVQLLRLGVLLNNQRQATTTPPTLFLKTDENHWTLRFPHDWFSQNALVLLDLEKEQEYWEAVTGWRLKIEEEQAPEVAA</sequence>
<comment type="similarity">
    <text evidence="3">Belongs to the GppA/Ppx family.</text>
</comment>
<dbReference type="RefSeq" id="WP_090137212.1">
    <property type="nucleotide sequence ID" value="NZ_FMBC01000037.1"/>
</dbReference>
<evidence type="ECO:0000256" key="5">
    <source>
        <dbReference type="ARBA" id="ARBA00012451"/>
    </source>
</evidence>
<feature type="domain" description="Ppx/GppA phosphatase N-terminal" evidence="12">
    <location>
        <begin position="26"/>
        <end position="308"/>
    </location>
</feature>